<accession>A0AAE4RCE5</accession>
<keyword evidence="7 14" id="KW-0375">Hydrogen ion transport</keyword>
<dbReference type="GO" id="GO:0045259">
    <property type="term" value="C:proton-transporting ATP synthase complex"/>
    <property type="evidence" value="ECO:0007669"/>
    <property type="project" value="UniProtKB-KW"/>
</dbReference>
<feature type="coiled-coil region" evidence="16">
    <location>
        <begin position="92"/>
        <end position="131"/>
    </location>
</feature>
<name>A0AAE4RCE5_9ACTN</name>
<dbReference type="InterPro" id="IPR050059">
    <property type="entry name" value="ATP_synthase_B_chain"/>
</dbReference>
<evidence type="ECO:0000256" key="2">
    <source>
        <dbReference type="ARBA" id="ARBA00005513"/>
    </source>
</evidence>
<dbReference type="NCBIfam" id="NF004412">
    <property type="entry name" value="PRK05759.1-3"/>
    <property type="match status" value="1"/>
</dbReference>
<evidence type="ECO:0000256" key="3">
    <source>
        <dbReference type="ARBA" id="ARBA00022448"/>
    </source>
</evidence>
<comment type="function">
    <text evidence="12 14">F(1)F(0) ATP synthase produces ATP from ADP in the presence of a proton or sodium gradient. F-type ATPases consist of two structural domains, F(1) containing the extramembraneous catalytic core and F(0) containing the membrane proton channel, linked together by a central stalk and a peripheral stalk. During catalysis, ATP synthesis in the catalytic domain of F(1) is coupled via a rotary mechanism of the central stalk subunits to proton translocation.</text>
</comment>
<organism evidence="17 18">
    <name type="scientific">Gordonia amicalis</name>
    <dbReference type="NCBI Taxonomy" id="89053"/>
    <lineage>
        <taxon>Bacteria</taxon>
        <taxon>Bacillati</taxon>
        <taxon>Actinomycetota</taxon>
        <taxon>Actinomycetes</taxon>
        <taxon>Mycobacteriales</taxon>
        <taxon>Gordoniaceae</taxon>
        <taxon>Gordonia</taxon>
    </lineage>
</organism>
<keyword evidence="10 14" id="KW-0472">Membrane</keyword>
<evidence type="ECO:0000256" key="5">
    <source>
        <dbReference type="ARBA" id="ARBA00022547"/>
    </source>
</evidence>
<dbReference type="GO" id="GO:0046961">
    <property type="term" value="F:proton-transporting ATPase activity, rotational mechanism"/>
    <property type="evidence" value="ECO:0007669"/>
    <property type="project" value="TreeGrafter"/>
</dbReference>
<evidence type="ECO:0000256" key="4">
    <source>
        <dbReference type="ARBA" id="ARBA00022475"/>
    </source>
</evidence>
<evidence type="ECO:0000256" key="7">
    <source>
        <dbReference type="ARBA" id="ARBA00022781"/>
    </source>
</evidence>
<dbReference type="InterPro" id="IPR002146">
    <property type="entry name" value="ATP_synth_b/b'su_bac/chlpt"/>
</dbReference>
<dbReference type="NCBIfam" id="TIGR01144">
    <property type="entry name" value="ATP_synt_b"/>
    <property type="match status" value="1"/>
</dbReference>
<dbReference type="CDD" id="cd06503">
    <property type="entry name" value="ATP-synt_Fo_b"/>
    <property type="match status" value="1"/>
</dbReference>
<evidence type="ECO:0000256" key="14">
    <source>
        <dbReference type="HAMAP-Rule" id="MF_01398"/>
    </source>
</evidence>
<dbReference type="RefSeq" id="WP_024497342.1">
    <property type="nucleotide sequence ID" value="NZ_CP096596.1"/>
</dbReference>
<evidence type="ECO:0000256" key="13">
    <source>
        <dbReference type="ARBA" id="ARBA00025830"/>
    </source>
</evidence>
<dbReference type="Pfam" id="PF00430">
    <property type="entry name" value="ATP-synt_B"/>
    <property type="match status" value="1"/>
</dbReference>
<dbReference type="Proteomes" id="UP001185922">
    <property type="component" value="Unassembled WGS sequence"/>
</dbReference>
<sequence>MNLAAGNFLIPNGTFFVCLAIFVIVFLVIRTMVVPPILKVLEDREALVAKTAEDNRAAAASYEDADTGYRAALKEARADATGIRDQARAEGNEQLSEARKRATAEADAAIAKTAEQLKAEGERAAETARRDVDSLSAVLASRVLGTNVSPSSQSAAYESTGTVK</sequence>
<evidence type="ECO:0000256" key="16">
    <source>
        <dbReference type="SAM" id="Coils"/>
    </source>
</evidence>
<evidence type="ECO:0000313" key="18">
    <source>
        <dbReference type="Proteomes" id="UP001185922"/>
    </source>
</evidence>
<protein>
    <recommendedName>
        <fullName evidence="14">ATP synthase subunit b</fullName>
    </recommendedName>
    <alternativeName>
        <fullName evidence="14">ATP synthase F(0) sector subunit b</fullName>
    </alternativeName>
    <alternativeName>
        <fullName evidence="14">ATPase subunit I</fullName>
    </alternativeName>
    <alternativeName>
        <fullName evidence="14">F-type ATPase subunit b</fullName>
        <shortName evidence="14">F-ATPase subunit b</shortName>
    </alternativeName>
</protein>
<dbReference type="HAMAP" id="MF_01398">
    <property type="entry name" value="ATP_synth_b_bprime"/>
    <property type="match status" value="1"/>
</dbReference>
<keyword evidence="16" id="KW-0175">Coiled coil</keyword>
<dbReference type="AlphaFoldDB" id="A0AAE4RCE5"/>
<evidence type="ECO:0000256" key="6">
    <source>
        <dbReference type="ARBA" id="ARBA00022692"/>
    </source>
</evidence>
<keyword evidence="11 14" id="KW-0066">ATP synthesis</keyword>
<dbReference type="PANTHER" id="PTHR33445">
    <property type="entry name" value="ATP SYNTHASE SUBUNIT B', CHLOROPLASTIC"/>
    <property type="match status" value="1"/>
</dbReference>
<reference evidence="17" key="1">
    <citation type="submission" date="2023-10" db="EMBL/GenBank/DDBJ databases">
        <title>Development of a sustainable strategy for remediation of hydrocarbon-contaminated territories based on the waste exchange concept.</title>
        <authorList>
            <person name="Krivoruchko A."/>
        </authorList>
    </citation>
    <scope>NUCLEOTIDE SEQUENCE</scope>
    <source>
        <strain evidence="17">IEGM 1279</strain>
    </source>
</reference>
<dbReference type="SUPFAM" id="SSF81573">
    <property type="entry name" value="F1F0 ATP synthase subunit B, membrane domain"/>
    <property type="match status" value="1"/>
</dbReference>
<evidence type="ECO:0000256" key="10">
    <source>
        <dbReference type="ARBA" id="ARBA00023136"/>
    </source>
</evidence>
<comment type="function">
    <text evidence="14">Component of the F(0) channel, it forms part of the peripheral stalk, linking F(1) to F(0).</text>
</comment>
<comment type="subcellular location">
    <subcellularLocation>
        <location evidence="1 14">Cell membrane</location>
        <topology evidence="1 14">Single-pass membrane protein</topology>
    </subcellularLocation>
</comment>
<proteinExistence type="inferred from homology"/>
<keyword evidence="3 14" id="KW-0813">Transport</keyword>
<dbReference type="InterPro" id="IPR028987">
    <property type="entry name" value="ATP_synth_B-like_membr_sf"/>
</dbReference>
<dbReference type="PANTHER" id="PTHR33445:SF1">
    <property type="entry name" value="ATP SYNTHASE SUBUNIT B"/>
    <property type="match status" value="1"/>
</dbReference>
<keyword evidence="8 14" id="KW-1133">Transmembrane helix</keyword>
<gene>
    <name evidence="14" type="primary">atpF</name>
    <name evidence="17" type="ORF">R3Q15_21425</name>
</gene>
<comment type="similarity">
    <text evidence="2 14 15">Belongs to the ATPase B chain family.</text>
</comment>
<dbReference type="EMBL" id="JAWLKH010000033">
    <property type="protein sequence ID" value="MDV6314410.1"/>
    <property type="molecule type" value="Genomic_DNA"/>
</dbReference>
<comment type="subunit">
    <text evidence="13 14">F-type ATPases have 2 components, F(1) - the catalytic core - and F(0) - the membrane proton channel. F(1) has five subunits: alpha(3), beta(3), gamma(1), delta(1), epsilon(1). F(0) has three main subunits: a(1), b(2) and c(10-14). The alpha and beta chains form an alternating ring which encloses part of the gamma chain. F(1) is attached to F(0) by a central stalk formed by the gamma and epsilon chains, while a peripheral stalk is formed by the delta and b chains.</text>
</comment>
<evidence type="ECO:0000256" key="8">
    <source>
        <dbReference type="ARBA" id="ARBA00022989"/>
    </source>
</evidence>
<keyword evidence="4 14" id="KW-1003">Cell membrane</keyword>
<evidence type="ECO:0000256" key="12">
    <source>
        <dbReference type="ARBA" id="ARBA00025198"/>
    </source>
</evidence>
<keyword evidence="9 14" id="KW-0406">Ion transport</keyword>
<evidence type="ECO:0000313" key="17">
    <source>
        <dbReference type="EMBL" id="MDV6314410.1"/>
    </source>
</evidence>
<feature type="transmembrane region" description="Helical" evidence="14">
    <location>
        <begin position="6"/>
        <end position="29"/>
    </location>
</feature>
<evidence type="ECO:0000256" key="15">
    <source>
        <dbReference type="RuleBase" id="RU003848"/>
    </source>
</evidence>
<keyword evidence="5 14" id="KW-0138">CF(0)</keyword>
<evidence type="ECO:0000256" key="1">
    <source>
        <dbReference type="ARBA" id="ARBA00004162"/>
    </source>
</evidence>
<dbReference type="GO" id="GO:0005886">
    <property type="term" value="C:plasma membrane"/>
    <property type="evidence" value="ECO:0007669"/>
    <property type="project" value="UniProtKB-SubCell"/>
</dbReference>
<evidence type="ECO:0000256" key="9">
    <source>
        <dbReference type="ARBA" id="ARBA00023065"/>
    </source>
</evidence>
<evidence type="ECO:0000256" key="11">
    <source>
        <dbReference type="ARBA" id="ARBA00023310"/>
    </source>
</evidence>
<dbReference type="GO" id="GO:0046933">
    <property type="term" value="F:proton-transporting ATP synthase activity, rotational mechanism"/>
    <property type="evidence" value="ECO:0007669"/>
    <property type="project" value="UniProtKB-UniRule"/>
</dbReference>
<keyword evidence="6 14" id="KW-0812">Transmembrane</keyword>
<comment type="caution">
    <text evidence="17">The sequence shown here is derived from an EMBL/GenBank/DDBJ whole genome shotgun (WGS) entry which is preliminary data.</text>
</comment>
<dbReference type="InterPro" id="IPR005864">
    <property type="entry name" value="ATP_synth_F0_bsu_bac"/>
</dbReference>